<dbReference type="InParanoid" id="A0A1S3HWP4"/>
<dbReference type="Gene3D" id="3.20.20.80">
    <property type="entry name" value="Glycosidases"/>
    <property type="match status" value="2"/>
</dbReference>
<dbReference type="STRING" id="7574.A0A1S3HWP4"/>
<evidence type="ECO:0000256" key="9">
    <source>
        <dbReference type="SAM" id="SignalP"/>
    </source>
</evidence>
<comment type="catalytic activity">
    <reaction evidence="1">
        <text>Hydrolysis of terminal non-reducing N-acetyl-D-hexosamine residues in N-acetyl-beta-D-hexosaminides.</text>
        <dbReference type="EC" id="3.2.1.52"/>
    </reaction>
</comment>
<dbReference type="GO" id="GO:0016020">
    <property type="term" value="C:membrane"/>
    <property type="evidence" value="ECO:0007669"/>
    <property type="project" value="TreeGrafter"/>
</dbReference>
<dbReference type="GO" id="GO:0004563">
    <property type="term" value="F:beta-N-acetylhexosaminidase activity"/>
    <property type="evidence" value="ECO:0007669"/>
    <property type="project" value="UniProtKB-EC"/>
</dbReference>
<dbReference type="InterPro" id="IPR015882">
    <property type="entry name" value="HEX_bac_N"/>
</dbReference>
<evidence type="ECO:0000256" key="1">
    <source>
        <dbReference type="ARBA" id="ARBA00001231"/>
    </source>
</evidence>
<dbReference type="InterPro" id="IPR004866">
    <property type="entry name" value="CHB/HEX_N_dom"/>
</dbReference>
<evidence type="ECO:0000256" key="8">
    <source>
        <dbReference type="PIRSR" id="PIRSR625705-1"/>
    </source>
</evidence>
<gene>
    <name evidence="12" type="primary">LOC106158882</name>
</gene>
<dbReference type="Gene3D" id="3.30.379.10">
    <property type="entry name" value="Chitobiase/beta-hexosaminidase domain 2-like"/>
    <property type="match status" value="2"/>
</dbReference>
<dbReference type="SUPFAM" id="SSF51445">
    <property type="entry name" value="(Trans)glycosidases"/>
    <property type="match status" value="2"/>
</dbReference>
<feature type="domain" description="Chitobiase/beta-hexosaminidases N-terminal" evidence="10">
    <location>
        <begin position="40"/>
        <end position="206"/>
    </location>
</feature>
<keyword evidence="11" id="KW-1185">Reference proteome</keyword>
<dbReference type="SMART" id="SM01081">
    <property type="entry name" value="CHB_HEX"/>
    <property type="match status" value="2"/>
</dbReference>
<dbReference type="Gene3D" id="2.60.40.10">
    <property type="entry name" value="Immunoglobulins"/>
    <property type="match status" value="2"/>
</dbReference>
<dbReference type="PANTHER" id="PTHR22600">
    <property type="entry name" value="BETA-HEXOSAMINIDASE"/>
    <property type="match status" value="1"/>
</dbReference>
<dbReference type="Pfam" id="PF00728">
    <property type="entry name" value="Glyco_hydro_20"/>
    <property type="match status" value="2"/>
</dbReference>
<dbReference type="GeneID" id="106158882"/>
<dbReference type="CDD" id="cd02847">
    <property type="entry name" value="E_set_Chitobiase_C"/>
    <property type="match status" value="1"/>
</dbReference>
<evidence type="ECO:0000256" key="3">
    <source>
        <dbReference type="ARBA" id="ARBA00012663"/>
    </source>
</evidence>
<accession>A0A1S3HWP4</accession>
<dbReference type="Gene3D" id="2.60.40.290">
    <property type="match status" value="2"/>
</dbReference>
<evidence type="ECO:0000256" key="2">
    <source>
        <dbReference type="ARBA" id="ARBA00006285"/>
    </source>
</evidence>
<dbReference type="PRINTS" id="PR00738">
    <property type="entry name" value="GLHYDRLASE20"/>
</dbReference>
<feature type="signal peptide" evidence="9">
    <location>
        <begin position="1"/>
        <end position="29"/>
    </location>
</feature>
<dbReference type="InterPro" id="IPR004867">
    <property type="entry name" value="CHB_C_dom"/>
</dbReference>
<evidence type="ECO:0000256" key="4">
    <source>
        <dbReference type="ARBA" id="ARBA00022801"/>
    </source>
</evidence>
<dbReference type="InterPro" id="IPR013783">
    <property type="entry name" value="Ig-like_fold"/>
</dbReference>
<evidence type="ECO:0000313" key="11">
    <source>
        <dbReference type="Proteomes" id="UP000085678"/>
    </source>
</evidence>
<dbReference type="InterPro" id="IPR015883">
    <property type="entry name" value="Glyco_hydro_20_cat"/>
</dbReference>
<keyword evidence="4" id="KW-0378">Hydrolase</keyword>
<dbReference type="Pfam" id="PF03174">
    <property type="entry name" value="CHB_HEX_C"/>
    <property type="match status" value="2"/>
</dbReference>
<feature type="chain" id="PRO_5010284461" description="beta-N-acetylhexosaminidase" evidence="9">
    <location>
        <begin position="30"/>
        <end position="1790"/>
    </location>
</feature>
<dbReference type="GO" id="GO:0030203">
    <property type="term" value="P:glycosaminoglycan metabolic process"/>
    <property type="evidence" value="ECO:0007669"/>
    <property type="project" value="TreeGrafter"/>
</dbReference>
<dbReference type="InterPro" id="IPR017853">
    <property type="entry name" value="GH"/>
</dbReference>
<dbReference type="OrthoDB" id="428480at2759"/>
<dbReference type="Pfam" id="PF03173">
    <property type="entry name" value="CHB_HEX"/>
    <property type="match status" value="2"/>
</dbReference>
<dbReference type="SUPFAM" id="SSF55545">
    <property type="entry name" value="beta-N-acetylhexosaminidase-like domain"/>
    <property type="match status" value="2"/>
</dbReference>
<keyword evidence="9" id="KW-0732">Signal</keyword>
<evidence type="ECO:0000256" key="7">
    <source>
        <dbReference type="ARBA" id="ARBA00033000"/>
    </source>
</evidence>
<comment type="similarity">
    <text evidence="2">Belongs to the glycosyl hydrolase 20 family.</text>
</comment>
<proteinExistence type="inferred from homology"/>
<dbReference type="EC" id="3.2.1.52" evidence="3"/>
<keyword evidence="5" id="KW-0326">Glycosidase</keyword>
<dbReference type="KEGG" id="lak:106158882"/>
<protein>
    <recommendedName>
        <fullName evidence="3">beta-N-acetylhexosaminidase</fullName>
        <ecNumber evidence="3">3.2.1.52</ecNumber>
    </recommendedName>
    <alternativeName>
        <fullName evidence="6">Beta-N-acetylhexosaminidase</fullName>
    </alternativeName>
    <alternativeName>
        <fullName evidence="7">N-acetyl-beta-glucosaminidase</fullName>
    </alternativeName>
</protein>
<dbReference type="GO" id="GO:0030247">
    <property type="term" value="F:polysaccharide binding"/>
    <property type="evidence" value="ECO:0007669"/>
    <property type="project" value="InterPro"/>
</dbReference>
<feature type="domain" description="Chitobiase/beta-hexosaminidases N-terminal" evidence="10">
    <location>
        <begin position="921"/>
        <end position="1087"/>
    </location>
</feature>
<dbReference type="Pfam" id="PF02838">
    <property type="entry name" value="Glyco_hydro_20b"/>
    <property type="match status" value="2"/>
</dbReference>
<dbReference type="Proteomes" id="UP000085678">
    <property type="component" value="Unplaced"/>
</dbReference>
<dbReference type="SUPFAM" id="SSF49384">
    <property type="entry name" value="Carbohydrate-binding domain"/>
    <property type="match status" value="2"/>
</dbReference>
<evidence type="ECO:0000256" key="6">
    <source>
        <dbReference type="ARBA" id="ARBA00030512"/>
    </source>
</evidence>
<name>A0A1S3HWP4_LINAN</name>
<dbReference type="InterPro" id="IPR025705">
    <property type="entry name" value="Beta_hexosaminidase_sua/sub"/>
</dbReference>
<dbReference type="PANTHER" id="PTHR22600:SF57">
    <property type="entry name" value="BETA-N-ACETYLHEXOSAMINIDASE"/>
    <property type="match status" value="1"/>
</dbReference>
<dbReference type="RefSeq" id="XP_013390455.1">
    <property type="nucleotide sequence ID" value="XM_013535001.1"/>
</dbReference>
<dbReference type="InterPro" id="IPR014756">
    <property type="entry name" value="Ig_E-set"/>
</dbReference>
<organism evidence="11 12">
    <name type="scientific">Lingula anatina</name>
    <name type="common">Brachiopod</name>
    <name type="synonym">Lingula unguis</name>
    <dbReference type="NCBI Taxonomy" id="7574"/>
    <lineage>
        <taxon>Eukaryota</taxon>
        <taxon>Metazoa</taxon>
        <taxon>Spiralia</taxon>
        <taxon>Lophotrochozoa</taxon>
        <taxon>Brachiopoda</taxon>
        <taxon>Linguliformea</taxon>
        <taxon>Lingulata</taxon>
        <taxon>Lingulida</taxon>
        <taxon>Linguloidea</taxon>
        <taxon>Lingulidae</taxon>
        <taxon>Lingula</taxon>
    </lineage>
</organism>
<dbReference type="GO" id="GO:0005975">
    <property type="term" value="P:carbohydrate metabolic process"/>
    <property type="evidence" value="ECO:0007669"/>
    <property type="project" value="InterPro"/>
</dbReference>
<evidence type="ECO:0000313" key="12">
    <source>
        <dbReference type="RefSeq" id="XP_013390455.1"/>
    </source>
</evidence>
<feature type="active site" description="Proton donor" evidence="8">
    <location>
        <position position="552"/>
    </location>
</feature>
<dbReference type="InterPro" id="IPR029018">
    <property type="entry name" value="Hex-like_dom2"/>
</dbReference>
<dbReference type="InterPro" id="IPR008965">
    <property type="entry name" value="CBM2/CBM3_carb-bd_dom_sf"/>
</dbReference>
<reference evidence="12" key="1">
    <citation type="submission" date="2025-08" db="UniProtKB">
        <authorList>
            <consortium name="RefSeq"/>
        </authorList>
    </citation>
    <scope>IDENTIFICATION</scope>
    <source>
        <tissue evidence="12">Gonads</tissue>
    </source>
</reference>
<dbReference type="InterPro" id="IPR012291">
    <property type="entry name" value="CBM2_carb-bd_dom_sf"/>
</dbReference>
<sequence>MARRWRETTHGYAILALFLLCVSSNTVLGQTQQTLDYMGENLEIRYDVIDNTVDTWKTYDAQISLTNKGLEPIEKGDWAIYFCHIRLIEPENLPYPIGLAYKTAGMEIYHIKGCLFKLQPDAGFKTLSGGQRLDIKFRGQYWTIAVTDIMPNWYVASLNPSLSPRVIQSTSGESLNFVGPLDSAAKWKRYNYEDLKDYYDPYTPEKRYKLNDISNLGKSPLEVIPKPVELMVDSSVMLDLGSGDWMLFADPKFINETWSLTDSLPLTVVDSEPGPQQKVVILREGNVQVDGLGSSTEAYSIAISDSNKNVEIQSASAPGIFYGIQTLLSLITPDNKLPKIAVKDAPRYAFRGMHVDVARNFRTKEDILKLLKVMALYKLNKFHFHLSDDEGWRLEIPGLEELTSVGSKRCHDVTEKTCVVSQLGSLPNGEGLGSGYYTVNDYKEILHFANDRHIEVIPEVDSPGHLHAAIIAMKARSANLKEKGEPDSIADQYLLSEPNDTSTYLSVQYFDDNALNPCQESSYRFVEHVVSALIDMHRDIQPLKWFHYGGDEVPDGIWINSTICRNYFPSVNATGASIKEHLMELFLKKVSNITEKLGVGLAAWEDGLLGEKGIPFNRFELENSQIYSNAWQNVWEWGGARRAYDLANAGYKVVMSQVTHLYFDHPQEPDPLERGYYWGPRFTDTRKTFGFMPDNLFANVDYERSGKPLTEEEFCKDITQCVHLEKPENIIGIQGQLWSETMRTGEQFDFNVYPRLLALAERAWHKASWEDITNKVEREKQRKKDWERFANLLGYKELPRLDKMGVSYYLPCPGAKYNGSTLQANVAFSGLTVQISDDSAKTWADLSTDAKSDAKPKVMLRTKSSSGRTSRHINISRPVVASEGSTSPISIITLAALLLLSVCRIREFLGQTQQTLDYIGENLEIRYDVIDNTVDTWKTYDAQILLTNKGLEAIEKGDWAIYFCHIRLIEPENLPYPDGLAYKTAGIEIYHIKGCLFKLQPDDGFKTLSGGQRHDIKFKGQYWTVAVTDVMPNWYVASSNSSLSPRVIQSTSGESLNFVSPLDSSVKWKRYYYEDLKDYYDPYTPEKRYKLNDISNLGKSPMEVIPKPVEMTVDSNAMLDLGSGDWMLYAEPRFINETWSLTDSLPLTVVDSDPGPQQKAIILREGNVQVDGLGSSTEAYSIAISDSNKNVEIQSASAPGIFYGIQTLLSLITPDNKLPKIAVKDAPRYAFRGMYVDVARNFRTKEDILKLLKVMALYKLNKFHFHLSDDEGWRLEIPGLEELTSVGSKRCHDVTEKTCVVSQLGSLPNGVGLGSGYFTVDDYKEILRFANDRHIEVIPEVDTPGHSHAAIIAMKARSANLKEKGQPDSVADQYLLSEPNDTSTYLSVQYFDDNALNPCQESSYRFVEHVVSALIDMHRDIQPLKWFHYGGDEVPDGIWINSTICRNYFPSVNATSAGIKEHLMELFLKKVSNITETLGVGLAAWEDGLLGEKGIPFNRTELESDQIYSNAWQNVWEWGTARRAYDLANAGYKVVMSQVTHLYFDHPQEPDPLERGYYWGPRFTDTRKTFGFMPDNLFANVDYERSGKPLTEEEFCKDITQCVPLEKLENIIGIQGQLWSETMRTGEQFEFNVYPRLLALAERAWHKASWEDITNKVEREKQRKKDWERFSNLLGYKELPRLDKIGVSYYLPCPGAKYNGNTLQANVAFPGLTVQFSDDSGKTWADLNTDGESDAKPKAMLRTRSSNGRTSRHINISRPVVASGGSTSSISIITLTALLLLSVRYIESFF</sequence>
<dbReference type="SUPFAM" id="SSF81296">
    <property type="entry name" value="E set domains"/>
    <property type="match status" value="2"/>
</dbReference>
<evidence type="ECO:0000259" key="10">
    <source>
        <dbReference type="SMART" id="SM01081"/>
    </source>
</evidence>
<evidence type="ECO:0000256" key="5">
    <source>
        <dbReference type="ARBA" id="ARBA00023295"/>
    </source>
</evidence>